<feature type="transmembrane region" description="Helical" evidence="1">
    <location>
        <begin position="20"/>
        <end position="40"/>
    </location>
</feature>
<protein>
    <submittedName>
        <fullName evidence="2">Uncharacterized protein</fullName>
    </submittedName>
</protein>
<gene>
    <name evidence="2" type="ORF">SAMN05216333_10572</name>
</gene>
<dbReference type="AlphaFoldDB" id="A0A1H8MF77"/>
<evidence type="ECO:0000256" key="1">
    <source>
        <dbReference type="SAM" id="Phobius"/>
    </source>
</evidence>
<name>A0A1H8MF77_9PROT</name>
<evidence type="ECO:0000313" key="2">
    <source>
        <dbReference type="EMBL" id="SEO15979.1"/>
    </source>
</evidence>
<evidence type="ECO:0000313" key="3">
    <source>
        <dbReference type="Proteomes" id="UP000198814"/>
    </source>
</evidence>
<accession>A0A1H8MF77</accession>
<dbReference type="Proteomes" id="UP000198814">
    <property type="component" value="Unassembled WGS sequence"/>
</dbReference>
<organism evidence="2 3">
    <name type="scientific">Nitrosomonas oligotropha</name>
    <dbReference type="NCBI Taxonomy" id="42354"/>
    <lineage>
        <taxon>Bacteria</taxon>
        <taxon>Pseudomonadati</taxon>
        <taxon>Pseudomonadota</taxon>
        <taxon>Betaproteobacteria</taxon>
        <taxon>Nitrosomonadales</taxon>
        <taxon>Nitrosomonadaceae</taxon>
        <taxon>Nitrosomonas</taxon>
    </lineage>
</organism>
<keyword evidence="1" id="KW-1133">Transmembrane helix</keyword>
<sequence>MIPIKKQSVPQKFYLFGGDWSFILVLVLHELFITVCYFLFYKIN</sequence>
<dbReference type="EMBL" id="FODO01000005">
    <property type="protein sequence ID" value="SEO15979.1"/>
    <property type="molecule type" value="Genomic_DNA"/>
</dbReference>
<keyword evidence="1" id="KW-0812">Transmembrane</keyword>
<keyword evidence="1" id="KW-0472">Membrane</keyword>
<keyword evidence="3" id="KW-1185">Reference proteome</keyword>
<reference evidence="3" key="1">
    <citation type="submission" date="2016-10" db="EMBL/GenBank/DDBJ databases">
        <authorList>
            <person name="Varghese N."/>
            <person name="Submissions S."/>
        </authorList>
    </citation>
    <scope>NUCLEOTIDE SEQUENCE [LARGE SCALE GENOMIC DNA]</scope>
    <source>
        <strain evidence="3">Nm76</strain>
    </source>
</reference>
<proteinExistence type="predicted"/>